<dbReference type="RefSeq" id="WP_133797543.1">
    <property type="nucleotide sequence ID" value="NZ_SOCA01000017.1"/>
</dbReference>
<evidence type="ECO:0000256" key="2">
    <source>
        <dbReference type="SAM" id="SignalP"/>
    </source>
</evidence>
<keyword evidence="4" id="KW-1185">Reference proteome</keyword>
<proteinExistence type="predicted"/>
<feature type="region of interest" description="Disordered" evidence="1">
    <location>
        <begin position="33"/>
        <end position="58"/>
    </location>
</feature>
<dbReference type="EMBL" id="SOCA01000017">
    <property type="protein sequence ID" value="TDU63070.1"/>
    <property type="molecule type" value="Genomic_DNA"/>
</dbReference>
<name>A0A4V3FDZ3_9BACT</name>
<sequence length="203" mass="22894">MKTAALLLLSLMLLGTLAWQRLAPTAGQGIIPAAPPQLEKQPPAPLEKNTSPQTTHAAQAMNRALEMSEIASRFTPALTRESIGNWMRAMEPTYRQLFSEWGFGEPQITHALQIIQDRQTQLHEDSMQFLQDRPLAVGDFSKTARDSAHWEQSITRQDSIRLAAEVQLLTLFGSSQRLQEFQQAETTRKQQLLSQTKSRTQKD</sequence>
<dbReference type="AlphaFoldDB" id="A0A4V3FDZ3"/>
<evidence type="ECO:0000313" key="4">
    <source>
        <dbReference type="Proteomes" id="UP000295662"/>
    </source>
</evidence>
<reference evidence="3 4" key="1">
    <citation type="submission" date="2019-03" db="EMBL/GenBank/DDBJ databases">
        <title>Genomic Encyclopedia of Archaeal and Bacterial Type Strains, Phase II (KMG-II): from individual species to whole genera.</title>
        <authorList>
            <person name="Goeker M."/>
        </authorList>
    </citation>
    <scope>NUCLEOTIDE SEQUENCE [LARGE SCALE GENOMIC DNA]</scope>
    <source>
        <strain evidence="3 4">ATCC 25309</strain>
    </source>
</reference>
<dbReference type="Proteomes" id="UP000295662">
    <property type="component" value="Unassembled WGS sequence"/>
</dbReference>
<keyword evidence="2" id="KW-0732">Signal</keyword>
<accession>A0A4V3FDZ3</accession>
<evidence type="ECO:0000313" key="3">
    <source>
        <dbReference type="EMBL" id="TDU63070.1"/>
    </source>
</evidence>
<feature type="compositionally biased region" description="Polar residues" evidence="1">
    <location>
        <begin position="48"/>
        <end position="57"/>
    </location>
</feature>
<feature type="signal peptide" evidence="2">
    <location>
        <begin position="1"/>
        <end position="18"/>
    </location>
</feature>
<evidence type="ECO:0000256" key="1">
    <source>
        <dbReference type="SAM" id="MobiDB-lite"/>
    </source>
</evidence>
<feature type="chain" id="PRO_5020947980" evidence="2">
    <location>
        <begin position="19"/>
        <end position="203"/>
    </location>
</feature>
<organism evidence="3 4">
    <name type="scientific">Prosthecobacter fusiformis</name>
    <dbReference type="NCBI Taxonomy" id="48464"/>
    <lineage>
        <taxon>Bacteria</taxon>
        <taxon>Pseudomonadati</taxon>
        <taxon>Verrucomicrobiota</taxon>
        <taxon>Verrucomicrobiia</taxon>
        <taxon>Verrucomicrobiales</taxon>
        <taxon>Verrucomicrobiaceae</taxon>
        <taxon>Prosthecobacter</taxon>
    </lineage>
</organism>
<gene>
    <name evidence="3" type="ORF">EI77_04591</name>
</gene>
<comment type="caution">
    <text evidence="3">The sequence shown here is derived from an EMBL/GenBank/DDBJ whole genome shotgun (WGS) entry which is preliminary data.</text>
</comment>
<protein>
    <submittedName>
        <fullName evidence="3">Uncharacterized protein</fullName>
    </submittedName>
</protein>